<organism evidence="1 2">
    <name type="scientific">Colletotrichum truncatum</name>
    <name type="common">Anthracnose fungus</name>
    <name type="synonym">Colletotrichum capsici</name>
    <dbReference type="NCBI Taxonomy" id="5467"/>
    <lineage>
        <taxon>Eukaryota</taxon>
        <taxon>Fungi</taxon>
        <taxon>Dikarya</taxon>
        <taxon>Ascomycota</taxon>
        <taxon>Pezizomycotina</taxon>
        <taxon>Sordariomycetes</taxon>
        <taxon>Hypocreomycetidae</taxon>
        <taxon>Glomerellales</taxon>
        <taxon>Glomerellaceae</taxon>
        <taxon>Colletotrichum</taxon>
        <taxon>Colletotrichum truncatum species complex</taxon>
    </lineage>
</organism>
<gene>
    <name evidence="1" type="ORF">CTRU02_203665</name>
</gene>
<evidence type="ECO:0000313" key="2">
    <source>
        <dbReference type="Proteomes" id="UP000805649"/>
    </source>
</evidence>
<sequence>MAPTQKEPAAAAPKLPNSTDFNAIYNRISLASAKQTTFLNSMRAKYPSLARSSSSSSPSSAAVSAPATNANGTFSSLSKPTLSTPTTATPQSGKARSSADESDLRFENPNAGLGYTASNSEEKTSAATRDLGRRLLGKRGREVDNKAAAQKRRVQDDESEEEEGRSGLGRKKKKRARTEEEDDDEEAGEESPAADDVQQREGADMSAGVPEKNAEVPPPDQEKPAAGIVREDGKVSHDAQPETSEPKKKKNKKKKKKKAGGSGDA</sequence>
<reference evidence="1 2" key="1">
    <citation type="journal article" date="2020" name="Phytopathology">
        <title>Genome Sequence Resources of Colletotrichum truncatum, C. plurivorum, C. musicola, and C. sojae: Four Species Pathogenic to Soybean (Glycine max).</title>
        <authorList>
            <person name="Rogerio F."/>
            <person name="Boufleur T.R."/>
            <person name="Ciampi-Guillardi M."/>
            <person name="Sukno S.A."/>
            <person name="Thon M.R."/>
            <person name="Massola Junior N.S."/>
            <person name="Baroncelli R."/>
        </authorList>
    </citation>
    <scope>NUCLEOTIDE SEQUENCE [LARGE SCALE GENOMIC DNA]</scope>
    <source>
        <strain evidence="1 2">CMES1059</strain>
    </source>
</reference>
<proteinExistence type="predicted"/>
<name>A0ACC3Z9Z5_COLTU</name>
<dbReference type="EMBL" id="VUJX02000002">
    <property type="protein sequence ID" value="KAL0940902.1"/>
    <property type="molecule type" value="Genomic_DNA"/>
</dbReference>
<accession>A0ACC3Z9Z5</accession>
<evidence type="ECO:0000313" key="1">
    <source>
        <dbReference type="EMBL" id="KAL0940902.1"/>
    </source>
</evidence>
<protein>
    <submittedName>
        <fullName evidence="1">Uncharacterized protein</fullName>
    </submittedName>
</protein>
<keyword evidence="2" id="KW-1185">Reference proteome</keyword>
<dbReference type="Proteomes" id="UP000805649">
    <property type="component" value="Unassembled WGS sequence"/>
</dbReference>
<comment type="caution">
    <text evidence="1">The sequence shown here is derived from an EMBL/GenBank/DDBJ whole genome shotgun (WGS) entry which is preliminary data.</text>
</comment>